<dbReference type="CDD" id="cd00037">
    <property type="entry name" value="CLECT"/>
    <property type="match status" value="2"/>
</dbReference>
<dbReference type="InterPro" id="IPR001304">
    <property type="entry name" value="C-type_lectin-like"/>
</dbReference>
<evidence type="ECO:0000313" key="3">
    <source>
        <dbReference type="EMBL" id="CAG2220337.1"/>
    </source>
</evidence>
<comment type="caution">
    <text evidence="3">The sequence shown here is derived from an EMBL/GenBank/DDBJ whole genome shotgun (WGS) entry which is preliminary data.</text>
</comment>
<dbReference type="PANTHER" id="PTHR22803">
    <property type="entry name" value="MANNOSE, PHOSPHOLIPASE, LECTIN RECEPTOR RELATED"/>
    <property type="match status" value="1"/>
</dbReference>
<proteinExistence type="predicted"/>
<gene>
    <name evidence="3" type="ORF">MEDL_33815</name>
</gene>
<dbReference type="EMBL" id="CAJPWZ010001657">
    <property type="protein sequence ID" value="CAG2220337.1"/>
    <property type="molecule type" value="Genomic_DNA"/>
</dbReference>
<dbReference type="Pfam" id="PF00059">
    <property type="entry name" value="Lectin_C"/>
    <property type="match status" value="2"/>
</dbReference>
<dbReference type="PROSITE" id="PS50041">
    <property type="entry name" value="C_TYPE_LECTIN_2"/>
    <property type="match status" value="2"/>
</dbReference>
<reference evidence="3" key="1">
    <citation type="submission" date="2021-03" db="EMBL/GenBank/DDBJ databases">
        <authorList>
            <person name="Bekaert M."/>
        </authorList>
    </citation>
    <scope>NUCLEOTIDE SEQUENCE</scope>
</reference>
<feature type="domain" description="C-type lectin" evidence="2">
    <location>
        <begin position="16"/>
        <end position="125"/>
    </location>
</feature>
<dbReference type="PROSITE" id="PS00615">
    <property type="entry name" value="C_TYPE_LECTIN_1"/>
    <property type="match status" value="1"/>
</dbReference>
<dbReference type="InterPro" id="IPR016186">
    <property type="entry name" value="C-type_lectin-like/link_sf"/>
</dbReference>
<dbReference type="OrthoDB" id="6285913at2759"/>
<name>A0A8S3SFJ1_MYTED</name>
<accession>A0A8S3SFJ1</accession>
<dbReference type="AlphaFoldDB" id="A0A8S3SFJ1"/>
<organism evidence="3 4">
    <name type="scientific">Mytilus edulis</name>
    <name type="common">Blue mussel</name>
    <dbReference type="NCBI Taxonomy" id="6550"/>
    <lineage>
        <taxon>Eukaryota</taxon>
        <taxon>Metazoa</taxon>
        <taxon>Spiralia</taxon>
        <taxon>Lophotrochozoa</taxon>
        <taxon>Mollusca</taxon>
        <taxon>Bivalvia</taxon>
        <taxon>Autobranchia</taxon>
        <taxon>Pteriomorphia</taxon>
        <taxon>Mytilida</taxon>
        <taxon>Mytiloidea</taxon>
        <taxon>Mytilidae</taxon>
        <taxon>Mytilinae</taxon>
        <taxon>Mytilus</taxon>
    </lineage>
</organism>
<dbReference type="InterPro" id="IPR018378">
    <property type="entry name" value="C-type_lectin_CS"/>
</dbReference>
<evidence type="ECO:0000259" key="2">
    <source>
        <dbReference type="PROSITE" id="PS50041"/>
    </source>
</evidence>
<evidence type="ECO:0000313" key="4">
    <source>
        <dbReference type="Proteomes" id="UP000683360"/>
    </source>
</evidence>
<dbReference type="SMART" id="SM00034">
    <property type="entry name" value="CLECT"/>
    <property type="match status" value="2"/>
</dbReference>
<dbReference type="InterPro" id="IPR016187">
    <property type="entry name" value="CTDL_fold"/>
</dbReference>
<evidence type="ECO:0000256" key="1">
    <source>
        <dbReference type="ARBA" id="ARBA00023157"/>
    </source>
</evidence>
<sequence length="251" mass="29371">MIGVVCSICPPEWQTHNSNCYLFSKDVLSWEGAQDYCQEFGGYLTEITTREENSFIEQTSKQNYHPNRTAHGKYLYGYWTGGKEDLTHRYWYWGGSGQKFTFTDWSPGEPSLVCPPDWEHHDNSCYYFSNDTLPWDGAQEYCQEFGGYLAELTTTDENNYIEQMSTHYYHPNSTAQGDYIYGYWTGGVKNRTDGNWYWNGSGQKITLFNWAFPEPNDLAGKENCIHINSNEGFKWNDYVCTQNEYFICEKR</sequence>
<dbReference type="Proteomes" id="UP000683360">
    <property type="component" value="Unassembled WGS sequence"/>
</dbReference>
<dbReference type="Gene3D" id="3.10.100.10">
    <property type="entry name" value="Mannose-Binding Protein A, subunit A"/>
    <property type="match status" value="2"/>
</dbReference>
<keyword evidence="1" id="KW-1015">Disulfide bond</keyword>
<dbReference type="SUPFAM" id="SSF56436">
    <property type="entry name" value="C-type lectin-like"/>
    <property type="match status" value="2"/>
</dbReference>
<keyword evidence="4" id="KW-1185">Reference proteome</keyword>
<protein>
    <recommendedName>
        <fullName evidence="2">C-type lectin domain-containing protein</fullName>
    </recommendedName>
</protein>
<dbReference type="InterPro" id="IPR050111">
    <property type="entry name" value="C-type_lectin/snaclec_domain"/>
</dbReference>
<feature type="domain" description="C-type lectin" evidence="2">
    <location>
        <begin position="121"/>
        <end position="249"/>
    </location>
</feature>